<evidence type="ECO:0000256" key="9">
    <source>
        <dbReference type="ARBA" id="ARBA00023306"/>
    </source>
</evidence>
<keyword evidence="9 10" id="KW-0131">Cell cycle</keyword>
<dbReference type="AlphaFoldDB" id="A0A2M7FY25"/>
<evidence type="ECO:0000256" key="6">
    <source>
        <dbReference type="ARBA" id="ARBA00022692"/>
    </source>
</evidence>
<evidence type="ECO:0000256" key="4">
    <source>
        <dbReference type="ARBA" id="ARBA00022475"/>
    </source>
</evidence>
<keyword evidence="8 10" id="KW-0472">Membrane</keyword>
<gene>
    <name evidence="14" type="ORF">COW36_22645</name>
</gene>
<protein>
    <recommendedName>
        <fullName evidence="3 10">Cell division protein FtsX</fullName>
    </recommendedName>
</protein>
<evidence type="ECO:0000256" key="11">
    <source>
        <dbReference type="SAM" id="Phobius"/>
    </source>
</evidence>
<reference evidence="14 15" key="1">
    <citation type="submission" date="2017-09" db="EMBL/GenBank/DDBJ databases">
        <title>Depth-based differentiation of microbial function through sediment-hosted aquifers and enrichment of novel symbionts in the deep terrestrial subsurface.</title>
        <authorList>
            <person name="Probst A.J."/>
            <person name="Ladd B."/>
            <person name="Jarett J.K."/>
            <person name="Geller-Mcgrath D.E."/>
            <person name="Sieber C.M."/>
            <person name="Emerson J.B."/>
            <person name="Anantharaman K."/>
            <person name="Thomas B.C."/>
            <person name="Malmstrom R."/>
            <person name="Stieglmeier M."/>
            <person name="Klingl A."/>
            <person name="Woyke T."/>
            <person name="Ryan C.M."/>
            <person name="Banfield J.F."/>
        </authorList>
    </citation>
    <scope>NUCLEOTIDE SEQUENCE [LARGE SCALE GENOMIC DNA]</scope>
    <source>
        <strain evidence="14">CG17_big_fil_post_rev_8_21_14_2_50_48_46</strain>
    </source>
</reference>
<evidence type="ECO:0000256" key="10">
    <source>
        <dbReference type="PIRNR" id="PIRNR003097"/>
    </source>
</evidence>
<comment type="caution">
    <text evidence="14">The sequence shown here is derived from an EMBL/GenBank/DDBJ whole genome shotgun (WGS) entry which is preliminary data.</text>
</comment>
<feature type="transmembrane region" description="Helical" evidence="11">
    <location>
        <begin position="223"/>
        <end position="252"/>
    </location>
</feature>
<feature type="transmembrane region" description="Helical" evidence="11">
    <location>
        <begin position="273"/>
        <end position="294"/>
    </location>
</feature>
<dbReference type="Gene3D" id="3.30.70.3040">
    <property type="match status" value="1"/>
</dbReference>
<evidence type="ECO:0000256" key="3">
    <source>
        <dbReference type="ARBA" id="ARBA00021907"/>
    </source>
</evidence>
<evidence type="ECO:0000256" key="8">
    <source>
        <dbReference type="ARBA" id="ARBA00023136"/>
    </source>
</evidence>
<comment type="similarity">
    <text evidence="2 10">Belongs to the ABC-4 integral membrane protein family. FtsX subfamily.</text>
</comment>
<evidence type="ECO:0000259" key="13">
    <source>
        <dbReference type="Pfam" id="PF18075"/>
    </source>
</evidence>
<proteinExistence type="inferred from homology"/>
<comment type="subcellular location">
    <subcellularLocation>
        <location evidence="1">Cell membrane</location>
        <topology evidence="1">Multi-pass membrane protein</topology>
    </subcellularLocation>
</comment>
<dbReference type="PANTHER" id="PTHR47755:SF1">
    <property type="entry name" value="CELL DIVISION PROTEIN FTSX"/>
    <property type="match status" value="1"/>
</dbReference>
<evidence type="ECO:0000256" key="7">
    <source>
        <dbReference type="ARBA" id="ARBA00022989"/>
    </source>
</evidence>
<keyword evidence="6 11" id="KW-0812">Transmembrane</keyword>
<evidence type="ECO:0000259" key="12">
    <source>
        <dbReference type="Pfam" id="PF02687"/>
    </source>
</evidence>
<keyword evidence="7 11" id="KW-1133">Transmembrane helix</keyword>
<evidence type="ECO:0000256" key="5">
    <source>
        <dbReference type="ARBA" id="ARBA00022618"/>
    </source>
</evidence>
<keyword evidence="4 10" id="KW-1003">Cell membrane</keyword>
<keyword evidence="5 10" id="KW-0132">Cell division</keyword>
<dbReference type="InterPro" id="IPR004513">
    <property type="entry name" value="FtsX"/>
</dbReference>
<evidence type="ECO:0000313" key="14">
    <source>
        <dbReference type="EMBL" id="PIW14178.1"/>
    </source>
</evidence>
<evidence type="ECO:0000313" key="15">
    <source>
        <dbReference type="Proteomes" id="UP000231019"/>
    </source>
</evidence>
<dbReference type="InterPro" id="IPR003838">
    <property type="entry name" value="ABC3_permease_C"/>
</dbReference>
<dbReference type="Pfam" id="PF18075">
    <property type="entry name" value="FtsX_ECD"/>
    <property type="match status" value="1"/>
</dbReference>
<evidence type="ECO:0000256" key="1">
    <source>
        <dbReference type="ARBA" id="ARBA00004651"/>
    </source>
</evidence>
<feature type="transmembrane region" description="Helical" evidence="11">
    <location>
        <begin position="178"/>
        <end position="203"/>
    </location>
</feature>
<dbReference type="Pfam" id="PF02687">
    <property type="entry name" value="FtsX"/>
    <property type="match status" value="1"/>
</dbReference>
<dbReference type="PANTHER" id="PTHR47755">
    <property type="entry name" value="CELL DIVISION PROTEIN FTSX"/>
    <property type="match status" value="1"/>
</dbReference>
<accession>A0A2M7FY25</accession>
<dbReference type="Proteomes" id="UP000231019">
    <property type="component" value="Unassembled WGS sequence"/>
</dbReference>
<dbReference type="GO" id="GO:0005886">
    <property type="term" value="C:plasma membrane"/>
    <property type="evidence" value="ECO:0007669"/>
    <property type="project" value="UniProtKB-SubCell"/>
</dbReference>
<name>A0A2M7FY25_9BACT</name>
<dbReference type="EMBL" id="PFFQ01000063">
    <property type="protein sequence ID" value="PIW14178.1"/>
    <property type="molecule type" value="Genomic_DNA"/>
</dbReference>
<feature type="domain" description="ABC3 transporter permease C-terminal" evidence="12">
    <location>
        <begin position="182"/>
        <end position="299"/>
    </location>
</feature>
<dbReference type="InterPro" id="IPR040690">
    <property type="entry name" value="FtsX_ECD"/>
</dbReference>
<dbReference type="GO" id="GO:0051301">
    <property type="term" value="P:cell division"/>
    <property type="evidence" value="ECO:0007669"/>
    <property type="project" value="UniProtKB-KW"/>
</dbReference>
<sequence>MPDVNKVSRQWLFSLQQGTQNLVRSPFMSLVVVSTMTIALGVLGFLLLTLSDINYMSEQMSSQLKIVVFLQDDQKPETAAAQIEAIKGVRPPVVSVSKEDALKSMTEELPDLKSLLENPDTKVLNNPFPATLEVSVEKLENMSALAEEIKTSVPGVEGLQFNQELAEQLKQIQNAVQLIGFSIAGLLFLGTLSIVINTIQLAVHNRQREIEIMHLVGAPDWFIRLPFLLEGCIFGVLSAMTSSGLLVFWRLVPLQQIKTWFSFIQLQPGLGPILPVTAIVTGVGIMMGILGSALSVHRYIRFEKSAEKGKAEHA</sequence>
<feature type="domain" description="FtsX extracellular" evidence="13">
    <location>
        <begin position="65"/>
        <end position="156"/>
    </location>
</feature>
<evidence type="ECO:0000256" key="2">
    <source>
        <dbReference type="ARBA" id="ARBA00007379"/>
    </source>
</evidence>
<feature type="transmembrane region" description="Helical" evidence="11">
    <location>
        <begin position="27"/>
        <end position="50"/>
    </location>
</feature>
<organism evidence="14 15">
    <name type="scientific">bacterium (Candidatus Blackallbacteria) CG17_big_fil_post_rev_8_21_14_2_50_48_46</name>
    <dbReference type="NCBI Taxonomy" id="2014261"/>
    <lineage>
        <taxon>Bacteria</taxon>
        <taxon>Candidatus Blackallbacteria</taxon>
    </lineage>
</organism>
<dbReference type="PIRSF" id="PIRSF003097">
    <property type="entry name" value="FtsX"/>
    <property type="match status" value="1"/>
</dbReference>